<sequence>MSFFGFDSSRGHPAHGPGFGTAPDAFASISQHRGTGQVDDDEGIDFDDTYDGLGDQLEEADDDFNDDTFGGGESKNEPVGKDFDFFGSTSKVTGAINEEAVRYNRQQPPPKTTVAHSSPPKQDSKPYRTGYEAYKNPSYIPELQVDPGLWGTGPAKPANDYGFQQSQQGEYGSGPSQQRSSGAAPKIMMSLEEVEAAMRAQAKKPTPISEPQQQTQAPPQFSIPQMQQQLPAITRDTHQQVTTPYSHAMAPQNMNAQHPAAPPDFGSGQIRIQQRPSQQPSHHKHRSSQILQNEPPTRANSTPQIAPNLQATAPQQILQRGQNMPHQAPDAQESPRPRQILQNPNRHSAQFGPRTDGAPPSAQIQQRGPVAVPNGTNPTPVIYHPSQIMNLPEEERRLYLEEEAKRAKRNHKIFLLSKGNGLMTPQDKNFITRIQLQQLMTATGNVNEPDPDASLSEDFYYQVYNQIENRPRQNPQQPLSNFAQTYLFRTGGRQGGMGRRYRGGDSHMQRMEQQVQRAVEAAKAKPKNKQLVIEGSLGKISFSNAKTPKPLLNIRRHDSSDFASRSSGKKPQVALSTTDRKAILKNIEAVYSTLMKMEDHDRRQPPPPTNESDTLSIQAAAEWQQTWKDLNEKLWTDLKVNEPIMPESASLHPFIAFLSYPKGKKAIPRIFNHIDENQRLTILTLVLIHLDIIDVVRLAQPQPHGSQPSLMAREQVDLFLQTVMPSLFSYVTEAPLVVVIGMLGLATERLNMSAVARTRVGLEMLTMVLSRAAIIRAVEAPEDEIWNQWLAVYNSFFDTIEPLLGEIFPASVNAGQDQYVWQFLAATGSGANPEQQQRLVLAVKDRVMETLQQSKTLPPEMASQRRGNVNLFMQAIGLDVDLLDG</sequence>
<evidence type="ECO:0000313" key="10">
    <source>
        <dbReference type="Proteomes" id="UP001166286"/>
    </source>
</evidence>
<comment type="similarity">
    <text evidence="3">Belongs to the PAT1 family.</text>
</comment>
<dbReference type="PANTHER" id="PTHR21551:SF0">
    <property type="entry name" value="PROTEIN ASSOCIATED WITH TOPO II RELATED-1, ISOFORM A"/>
    <property type="match status" value="1"/>
</dbReference>
<dbReference type="EMBL" id="JAFEKC020000011">
    <property type="protein sequence ID" value="KAK0512132.1"/>
    <property type="molecule type" value="Genomic_DNA"/>
</dbReference>
<feature type="compositionally biased region" description="Basic and acidic residues" evidence="7">
    <location>
        <begin position="74"/>
        <end position="83"/>
    </location>
</feature>
<feature type="region of interest" description="Disordered" evidence="7">
    <location>
        <begin position="97"/>
        <end position="239"/>
    </location>
</feature>
<keyword evidence="5" id="KW-0694">RNA-binding</keyword>
<evidence type="ECO:0000313" key="9">
    <source>
        <dbReference type="EMBL" id="KAK0512132.1"/>
    </source>
</evidence>
<feature type="compositionally biased region" description="Polar residues" evidence="7">
    <location>
        <begin position="162"/>
        <end position="181"/>
    </location>
</feature>
<feature type="region of interest" description="Disordered" evidence="7">
    <location>
        <begin position="320"/>
        <end position="376"/>
    </location>
</feature>
<evidence type="ECO:0000256" key="4">
    <source>
        <dbReference type="ARBA" id="ARBA00022490"/>
    </source>
</evidence>
<dbReference type="GO" id="GO:0000932">
    <property type="term" value="C:P-body"/>
    <property type="evidence" value="ECO:0007669"/>
    <property type="project" value="UniProtKB-SubCell"/>
</dbReference>
<protein>
    <recommendedName>
        <fullName evidence="8">mRNA decay factor PAT1 domain-containing protein</fullName>
    </recommendedName>
</protein>
<name>A0AA39QZH9_9LECA</name>
<feature type="compositionally biased region" description="Acidic residues" evidence="7">
    <location>
        <begin position="38"/>
        <end position="66"/>
    </location>
</feature>
<feature type="region of interest" description="Disordered" evidence="7">
    <location>
        <begin position="253"/>
        <end position="304"/>
    </location>
</feature>
<dbReference type="GO" id="GO:0000290">
    <property type="term" value="P:deadenylation-dependent decapping of nuclear-transcribed mRNA"/>
    <property type="evidence" value="ECO:0007669"/>
    <property type="project" value="InterPro"/>
</dbReference>
<dbReference type="PANTHER" id="PTHR21551">
    <property type="entry name" value="TOPOISOMERASE II-ASSOCIATED PROTEIN PAT1"/>
    <property type="match status" value="1"/>
</dbReference>
<dbReference type="Pfam" id="PF09770">
    <property type="entry name" value="PAT1"/>
    <property type="match status" value="1"/>
</dbReference>
<dbReference type="InterPro" id="IPR039900">
    <property type="entry name" value="Pat1-like"/>
</dbReference>
<feature type="compositionally biased region" description="Polar residues" evidence="7">
    <location>
        <begin position="209"/>
        <end position="231"/>
    </location>
</feature>
<comment type="subcellular location">
    <subcellularLocation>
        <location evidence="2">Cytoplasm</location>
        <location evidence="2">P-body</location>
    </subcellularLocation>
    <subcellularLocation>
        <location evidence="1">Nucleus</location>
    </subcellularLocation>
</comment>
<dbReference type="GO" id="GO:0005634">
    <property type="term" value="C:nucleus"/>
    <property type="evidence" value="ECO:0007669"/>
    <property type="project" value="UniProtKB-SubCell"/>
</dbReference>
<proteinExistence type="inferred from homology"/>
<keyword evidence="6" id="KW-0539">Nucleus</keyword>
<dbReference type="InterPro" id="IPR019167">
    <property type="entry name" value="PAT1_dom"/>
</dbReference>
<dbReference type="GO" id="GO:0033962">
    <property type="term" value="P:P-body assembly"/>
    <property type="evidence" value="ECO:0007669"/>
    <property type="project" value="TreeGrafter"/>
</dbReference>
<evidence type="ECO:0000256" key="5">
    <source>
        <dbReference type="ARBA" id="ARBA00022884"/>
    </source>
</evidence>
<gene>
    <name evidence="9" type="ORF">JMJ35_005260</name>
</gene>
<dbReference type="Proteomes" id="UP001166286">
    <property type="component" value="Unassembled WGS sequence"/>
</dbReference>
<evidence type="ECO:0000256" key="1">
    <source>
        <dbReference type="ARBA" id="ARBA00004123"/>
    </source>
</evidence>
<dbReference type="AlphaFoldDB" id="A0AA39QZH9"/>
<evidence type="ECO:0000256" key="3">
    <source>
        <dbReference type="ARBA" id="ARBA00009138"/>
    </source>
</evidence>
<keyword evidence="10" id="KW-1185">Reference proteome</keyword>
<accession>A0AA39QZH9</accession>
<evidence type="ECO:0000256" key="6">
    <source>
        <dbReference type="ARBA" id="ARBA00023242"/>
    </source>
</evidence>
<organism evidence="9 10">
    <name type="scientific">Cladonia borealis</name>
    <dbReference type="NCBI Taxonomy" id="184061"/>
    <lineage>
        <taxon>Eukaryota</taxon>
        <taxon>Fungi</taxon>
        <taxon>Dikarya</taxon>
        <taxon>Ascomycota</taxon>
        <taxon>Pezizomycotina</taxon>
        <taxon>Lecanoromycetes</taxon>
        <taxon>OSLEUM clade</taxon>
        <taxon>Lecanoromycetidae</taxon>
        <taxon>Lecanorales</taxon>
        <taxon>Lecanorineae</taxon>
        <taxon>Cladoniaceae</taxon>
        <taxon>Cladonia</taxon>
    </lineage>
</organism>
<keyword evidence="4" id="KW-0963">Cytoplasm</keyword>
<feature type="compositionally biased region" description="Low complexity" evidence="7">
    <location>
        <begin position="269"/>
        <end position="280"/>
    </location>
</feature>
<feature type="domain" description="mRNA decay factor PAT1" evidence="8">
    <location>
        <begin position="1"/>
        <end position="881"/>
    </location>
</feature>
<dbReference type="GO" id="GO:0003723">
    <property type="term" value="F:RNA binding"/>
    <property type="evidence" value="ECO:0007669"/>
    <property type="project" value="UniProtKB-KW"/>
</dbReference>
<feature type="compositionally biased region" description="Polar residues" evidence="7">
    <location>
        <begin position="288"/>
        <end position="304"/>
    </location>
</feature>
<comment type="caution">
    <text evidence="9">The sequence shown here is derived from an EMBL/GenBank/DDBJ whole genome shotgun (WGS) entry which is preliminary data.</text>
</comment>
<evidence type="ECO:0000256" key="2">
    <source>
        <dbReference type="ARBA" id="ARBA00004201"/>
    </source>
</evidence>
<evidence type="ECO:0000259" key="8">
    <source>
        <dbReference type="Pfam" id="PF09770"/>
    </source>
</evidence>
<evidence type="ECO:0000256" key="7">
    <source>
        <dbReference type="SAM" id="MobiDB-lite"/>
    </source>
</evidence>
<feature type="region of interest" description="Disordered" evidence="7">
    <location>
        <begin position="1"/>
        <end position="83"/>
    </location>
</feature>
<reference evidence="9" key="1">
    <citation type="submission" date="2023-03" db="EMBL/GenBank/DDBJ databases">
        <title>Complete genome of Cladonia borealis.</title>
        <authorList>
            <person name="Park H."/>
        </authorList>
    </citation>
    <scope>NUCLEOTIDE SEQUENCE</scope>
    <source>
        <strain evidence="9">ANT050790</strain>
    </source>
</reference>